<dbReference type="Proteomes" id="UP000377803">
    <property type="component" value="Chromosome"/>
</dbReference>
<sequence>MDRGDVVIGPDFIGGNSGRPFIIISNRDHPFSDEECLVVLVTTTERSEAIPLPEEKFSEGKLPKESFASPWTVTTIKKDAIKEHIGRLNEETTQNIADQLRDYIE</sequence>
<evidence type="ECO:0008006" key="3">
    <source>
        <dbReference type="Google" id="ProtNLM"/>
    </source>
</evidence>
<dbReference type="InterPro" id="IPR003477">
    <property type="entry name" value="PemK-like"/>
</dbReference>
<organism evidence="1 2">
    <name type="scientific">Candidatus Nanohalobium constans</name>
    <dbReference type="NCBI Taxonomy" id="2565781"/>
    <lineage>
        <taxon>Archaea</taxon>
        <taxon>Candidatus Nanohalarchaeota</taxon>
        <taxon>Candidatus Nanohalobia</taxon>
        <taxon>Candidatus Nanohalobiales</taxon>
        <taxon>Candidatus Nanohalobiaceae</taxon>
        <taxon>Candidatus Nanohalobium</taxon>
    </lineage>
</organism>
<dbReference type="AlphaFoldDB" id="A0A5Q0UII4"/>
<proteinExistence type="predicted"/>
<dbReference type="EMBL" id="CP040089">
    <property type="protein sequence ID" value="QGA80940.1"/>
    <property type="molecule type" value="Genomic_DNA"/>
</dbReference>
<protein>
    <recommendedName>
        <fullName evidence="3">Type II toxin-antitoxin system PemK/MazF family toxin</fullName>
    </recommendedName>
</protein>
<reference evidence="2" key="1">
    <citation type="submission" date="2019-05" db="EMBL/GenBank/DDBJ databases">
        <title>Candidatus Nanohalobium constans, a novel model system to study the DPANN nano-sized archaea: genomic and physiological characterization of a nanoarchaeon co-cultured with its chitinotrophic host.</title>
        <authorList>
            <person name="La Cono V."/>
            <person name="Arcadi E."/>
            <person name="Crisafi F."/>
            <person name="Denaro R."/>
            <person name="La Spada G."/>
            <person name="Messina E."/>
            <person name="Smedile F."/>
            <person name="Toshchakov S.V."/>
            <person name="Shevchenko M.A."/>
            <person name="Golyshin P.N."/>
            <person name="Golyshina O.V."/>
            <person name="Ferrer M."/>
            <person name="Rohde M."/>
            <person name="Mushegian A."/>
            <person name="Sorokin D.Y."/>
            <person name="Giuliano L."/>
            <person name="Yakimov M.M."/>
        </authorList>
    </citation>
    <scope>NUCLEOTIDE SEQUENCE [LARGE SCALE GENOMIC DNA]</scope>
    <source>
        <strain evidence="2">LC1Nh</strain>
    </source>
</reference>
<dbReference type="SUPFAM" id="SSF50118">
    <property type="entry name" value="Cell growth inhibitor/plasmid maintenance toxic component"/>
    <property type="match status" value="1"/>
</dbReference>
<dbReference type="GeneID" id="42365465"/>
<evidence type="ECO:0000313" key="2">
    <source>
        <dbReference type="Proteomes" id="UP000377803"/>
    </source>
</evidence>
<dbReference type="KEGG" id="ncon:LC1Nh_1068"/>
<dbReference type="GO" id="GO:0003677">
    <property type="term" value="F:DNA binding"/>
    <property type="evidence" value="ECO:0007669"/>
    <property type="project" value="InterPro"/>
</dbReference>
<dbReference type="Gene3D" id="2.30.30.110">
    <property type="match status" value="1"/>
</dbReference>
<dbReference type="Pfam" id="PF02452">
    <property type="entry name" value="PemK_toxin"/>
    <property type="match status" value="1"/>
</dbReference>
<evidence type="ECO:0000313" key="1">
    <source>
        <dbReference type="EMBL" id="QGA80940.1"/>
    </source>
</evidence>
<keyword evidence="2" id="KW-1185">Reference proteome</keyword>
<accession>A0A5Q0UII4</accession>
<dbReference type="InterPro" id="IPR011067">
    <property type="entry name" value="Plasmid_toxin/cell-grow_inhib"/>
</dbReference>
<name>A0A5Q0UII4_9ARCH</name>
<gene>
    <name evidence="1" type="ORF">LC1Nh_1068</name>
</gene>
<dbReference type="OrthoDB" id="315488at2157"/>
<dbReference type="RefSeq" id="WP_153550687.1">
    <property type="nucleotide sequence ID" value="NZ_CP040089.1"/>
</dbReference>